<dbReference type="Proteomes" id="UP000029223">
    <property type="component" value="Unassembled WGS sequence"/>
</dbReference>
<sequence>MSEFQDLSVQIEQISQAEEAQQPHILNRFIEQGLDASSIALILEAFPIEQRVRLWRELPLESHIEVLTESRGE</sequence>
<dbReference type="SUPFAM" id="SSF158791">
    <property type="entry name" value="MgtE N-terminal domain-like"/>
    <property type="match status" value="1"/>
</dbReference>
<protein>
    <submittedName>
        <fullName evidence="1">Mg/Co/Ni transporter MgtE / CBS domain</fullName>
    </submittedName>
</protein>
<reference evidence="2" key="1">
    <citation type="submission" date="2014-09" db="EMBL/GenBank/DDBJ databases">
        <title>Vibrio variabilis JCM 19239. (C206) whole genome shotgun sequence.</title>
        <authorList>
            <person name="Sawabe T."/>
            <person name="Meirelles P."/>
            <person name="Nakanishi M."/>
            <person name="Sayaka M."/>
            <person name="Hattori M."/>
            <person name="Ohkuma M."/>
        </authorList>
    </citation>
    <scope>NUCLEOTIDE SEQUENCE [LARGE SCALE GENOMIC DNA]</scope>
    <source>
        <strain evidence="2">JCM 19239</strain>
    </source>
</reference>
<evidence type="ECO:0000313" key="2">
    <source>
        <dbReference type="Proteomes" id="UP000029223"/>
    </source>
</evidence>
<name>A0ABQ0JI32_9VIBR</name>
<gene>
    <name evidence="1" type="ORF">JCM19239_3437</name>
</gene>
<dbReference type="EMBL" id="BBMS01000036">
    <property type="protein sequence ID" value="GAL27980.1"/>
    <property type="molecule type" value="Genomic_DNA"/>
</dbReference>
<reference evidence="2" key="2">
    <citation type="submission" date="2014-09" db="EMBL/GenBank/DDBJ databases">
        <authorList>
            <consortium name="NBRP consortium"/>
            <person name="Sawabe T."/>
            <person name="Meirelles P."/>
            <person name="Nakanishi M."/>
            <person name="Sayaka M."/>
            <person name="Hattori M."/>
            <person name="Ohkuma M."/>
        </authorList>
    </citation>
    <scope>NUCLEOTIDE SEQUENCE [LARGE SCALE GENOMIC DNA]</scope>
    <source>
        <strain evidence="2">JCM 19239</strain>
    </source>
</reference>
<comment type="caution">
    <text evidence="1">The sequence shown here is derived from an EMBL/GenBank/DDBJ whole genome shotgun (WGS) entry which is preliminary data.</text>
</comment>
<proteinExistence type="predicted"/>
<evidence type="ECO:0000313" key="1">
    <source>
        <dbReference type="EMBL" id="GAL27980.1"/>
    </source>
</evidence>
<keyword evidence="2" id="KW-1185">Reference proteome</keyword>
<accession>A0ABQ0JI32</accession>
<organism evidence="1 2">
    <name type="scientific">Vibrio variabilis</name>
    <dbReference type="NCBI Taxonomy" id="990271"/>
    <lineage>
        <taxon>Bacteria</taxon>
        <taxon>Pseudomonadati</taxon>
        <taxon>Pseudomonadota</taxon>
        <taxon>Gammaproteobacteria</taxon>
        <taxon>Vibrionales</taxon>
        <taxon>Vibrionaceae</taxon>
        <taxon>Vibrio</taxon>
    </lineage>
</organism>